<keyword evidence="2" id="KW-1185">Reference proteome</keyword>
<name>A0ABU6T1J7_9FABA</name>
<comment type="caution">
    <text evidence="1">The sequence shown here is derived from an EMBL/GenBank/DDBJ whole genome shotgun (WGS) entry which is preliminary data.</text>
</comment>
<gene>
    <name evidence="1" type="ORF">PIB30_115174</name>
</gene>
<evidence type="ECO:0000313" key="1">
    <source>
        <dbReference type="EMBL" id="MED6142581.1"/>
    </source>
</evidence>
<accession>A0ABU6T1J7</accession>
<proteinExistence type="predicted"/>
<evidence type="ECO:0000313" key="2">
    <source>
        <dbReference type="Proteomes" id="UP001341840"/>
    </source>
</evidence>
<organism evidence="1 2">
    <name type="scientific">Stylosanthes scabra</name>
    <dbReference type="NCBI Taxonomy" id="79078"/>
    <lineage>
        <taxon>Eukaryota</taxon>
        <taxon>Viridiplantae</taxon>
        <taxon>Streptophyta</taxon>
        <taxon>Embryophyta</taxon>
        <taxon>Tracheophyta</taxon>
        <taxon>Spermatophyta</taxon>
        <taxon>Magnoliopsida</taxon>
        <taxon>eudicotyledons</taxon>
        <taxon>Gunneridae</taxon>
        <taxon>Pentapetalae</taxon>
        <taxon>rosids</taxon>
        <taxon>fabids</taxon>
        <taxon>Fabales</taxon>
        <taxon>Fabaceae</taxon>
        <taxon>Papilionoideae</taxon>
        <taxon>50 kb inversion clade</taxon>
        <taxon>dalbergioids sensu lato</taxon>
        <taxon>Dalbergieae</taxon>
        <taxon>Pterocarpus clade</taxon>
        <taxon>Stylosanthes</taxon>
    </lineage>
</organism>
<dbReference type="EMBL" id="JASCZI010072383">
    <property type="protein sequence ID" value="MED6142581.1"/>
    <property type="molecule type" value="Genomic_DNA"/>
</dbReference>
<reference evidence="1 2" key="1">
    <citation type="journal article" date="2023" name="Plants (Basel)">
        <title>Bridging the Gap: Combining Genomics and Transcriptomics Approaches to Understand Stylosanthes scabra, an Orphan Legume from the Brazilian Caatinga.</title>
        <authorList>
            <person name="Ferreira-Neto J.R.C."/>
            <person name="da Silva M.D."/>
            <person name="Binneck E."/>
            <person name="de Melo N.F."/>
            <person name="da Silva R.H."/>
            <person name="de Melo A.L.T.M."/>
            <person name="Pandolfi V."/>
            <person name="Bustamante F.O."/>
            <person name="Brasileiro-Vidal A.C."/>
            <person name="Benko-Iseppon A.M."/>
        </authorList>
    </citation>
    <scope>NUCLEOTIDE SEQUENCE [LARGE SCALE GENOMIC DNA]</scope>
    <source>
        <tissue evidence="1">Leaves</tissue>
    </source>
</reference>
<sequence length="79" mass="8226">MKKNTGKKARNYKLEKELQVGERLAATTDRRIPAEAAAAASGAAAAGCWYCRPLQATAVTGAAAMASLDACSPSSSFYE</sequence>
<dbReference type="Proteomes" id="UP001341840">
    <property type="component" value="Unassembled WGS sequence"/>
</dbReference>
<protein>
    <submittedName>
        <fullName evidence="1">Uncharacterized protein</fullName>
    </submittedName>
</protein>